<dbReference type="EMBL" id="VTES01000004">
    <property type="protein sequence ID" value="TYS62868.1"/>
    <property type="molecule type" value="Genomic_DNA"/>
</dbReference>
<dbReference type="InterPro" id="IPR004995">
    <property type="entry name" value="Spore_Ger"/>
</dbReference>
<dbReference type="PIRSF" id="PIRSF005690">
    <property type="entry name" value="GerBA"/>
    <property type="match status" value="1"/>
</dbReference>
<accession>A0A5D4SL26</accession>
<evidence type="ECO:0000313" key="9">
    <source>
        <dbReference type="Proteomes" id="UP000323732"/>
    </source>
</evidence>
<dbReference type="AlphaFoldDB" id="A0A5D4SL26"/>
<dbReference type="GO" id="GO:0009847">
    <property type="term" value="P:spore germination"/>
    <property type="evidence" value="ECO:0007669"/>
    <property type="project" value="UniProtKB-UniRule"/>
</dbReference>
<dbReference type="Pfam" id="PF03323">
    <property type="entry name" value="GerA"/>
    <property type="match status" value="1"/>
</dbReference>
<feature type="transmembrane region" description="Helical" evidence="7">
    <location>
        <begin position="238"/>
        <end position="259"/>
    </location>
</feature>
<sequence length="448" mass="49809">MFKGGNKREELLRFLKEKAGHASDTAVQELKGASFSVYLFYIKSICDTDKIQEQLVKPFFQLQDETGYKKYICSLSGISELEDRGQALKDLMRGSAILLFRETFYVLQLKKYISQGVKDATVETTIQGPQTALSEDLGTNLNIIRHRYHKTSLTVEENEIGSVSGLGLLLLYDKEKIEADILQGVKDKIESIKASQKIVQSAGGIHRMLTPREKTLFPVFMITERTDRIALNLAQGKIVILIEGSPFGLILPAVFFDFMSSMEDLYQPYWVSRFLITLRYLGLFISLLLPGLYVAITSYNPEVFQVQLALGIAGSRSSVPYPSYLEVLFMLIMMELLTEASIRLPKSIGSTATTVGGLILGQAATEAGLVSNIMIIIVSAVAISNFVIPINEMSFSMRVMKYVILLLAAMTGMIGLVIGLMGLLLFLVRLDSFGKPYLKMFFGEGSKQ</sequence>
<keyword evidence="3 7" id="KW-0812">Transmembrane</keyword>
<evidence type="ECO:0000256" key="4">
    <source>
        <dbReference type="ARBA" id="ARBA00022989"/>
    </source>
</evidence>
<protein>
    <submittedName>
        <fullName evidence="8">Spore germination protein</fullName>
    </submittedName>
</protein>
<proteinExistence type="inferred from homology"/>
<comment type="caution">
    <text evidence="8">The sequence shown here is derived from an EMBL/GenBank/DDBJ whole genome shotgun (WGS) entry which is preliminary data.</text>
</comment>
<feature type="transmembrane region" description="Helical" evidence="7">
    <location>
        <begin position="280"/>
        <end position="299"/>
    </location>
</feature>
<evidence type="ECO:0000256" key="2">
    <source>
        <dbReference type="ARBA" id="ARBA00005278"/>
    </source>
</evidence>
<organism evidence="8 9">
    <name type="scientific">Bacillus infantis</name>
    <dbReference type="NCBI Taxonomy" id="324767"/>
    <lineage>
        <taxon>Bacteria</taxon>
        <taxon>Bacillati</taxon>
        <taxon>Bacillota</taxon>
        <taxon>Bacilli</taxon>
        <taxon>Bacillales</taxon>
        <taxon>Bacillaceae</taxon>
        <taxon>Bacillus</taxon>
    </lineage>
</organism>
<dbReference type="PANTHER" id="PTHR22550:SF5">
    <property type="entry name" value="LEUCINE ZIPPER PROTEIN 4"/>
    <property type="match status" value="1"/>
</dbReference>
<evidence type="ECO:0000313" key="8">
    <source>
        <dbReference type="EMBL" id="TYS62868.1"/>
    </source>
</evidence>
<comment type="subcellular location">
    <subcellularLocation>
        <location evidence="6">Cell membrane</location>
    </subcellularLocation>
    <subcellularLocation>
        <location evidence="1">Membrane</location>
        <topology evidence="1">Multi-pass membrane protein</topology>
    </subcellularLocation>
</comment>
<reference evidence="8 9" key="1">
    <citation type="submission" date="2019-08" db="EMBL/GenBank/DDBJ databases">
        <title>Bacillus genomes from the desert of Cuatro Cienegas, Coahuila.</title>
        <authorList>
            <person name="Olmedo-Alvarez G."/>
        </authorList>
    </citation>
    <scope>NUCLEOTIDE SEQUENCE [LARGE SCALE GENOMIC DNA]</scope>
    <source>
        <strain evidence="8 9">CH37_1T</strain>
    </source>
</reference>
<keyword evidence="4 7" id="KW-1133">Transmembrane helix</keyword>
<feature type="transmembrane region" description="Helical" evidence="7">
    <location>
        <begin position="369"/>
        <end position="390"/>
    </location>
</feature>
<keyword evidence="5 6" id="KW-0472">Membrane</keyword>
<dbReference type="PANTHER" id="PTHR22550">
    <property type="entry name" value="SPORE GERMINATION PROTEIN"/>
    <property type="match status" value="1"/>
</dbReference>
<evidence type="ECO:0000256" key="1">
    <source>
        <dbReference type="ARBA" id="ARBA00004141"/>
    </source>
</evidence>
<comment type="similarity">
    <text evidence="2 6">Belongs to the GerABKA family.</text>
</comment>
<name>A0A5D4SL26_9BACI</name>
<evidence type="ECO:0000256" key="6">
    <source>
        <dbReference type="PIRNR" id="PIRNR005690"/>
    </source>
</evidence>
<dbReference type="RefSeq" id="WP_148950171.1">
    <property type="nucleotide sequence ID" value="NZ_VTES01000004.1"/>
</dbReference>
<dbReference type="InterPro" id="IPR050768">
    <property type="entry name" value="UPF0353/GerABKA_families"/>
</dbReference>
<evidence type="ECO:0000256" key="5">
    <source>
        <dbReference type="ARBA" id="ARBA00023136"/>
    </source>
</evidence>
<evidence type="ECO:0000256" key="3">
    <source>
        <dbReference type="ARBA" id="ARBA00022692"/>
    </source>
</evidence>
<feature type="transmembrane region" description="Helical" evidence="7">
    <location>
        <begin position="402"/>
        <end position="428"/>
    </location>
</feature>
<dbReference type="Proteomes" id="UP000323732">
    <property type="component" value="Unassembled WGS sequence"/>
</dbReference>
<evidence type="ECO:0000256" key="7">
    <source>
        <dbReference type="SAM" id="Phobius"/>
    </source>
</evidence>
<dbReference type="GO" id="GO:0005886">
    <property type="term" value="C:plasma membrane"/>
    <property type="evidence" value="ECO:0007669"/>
    <property type="project" value="UniProtKB-SubCell"/>
</dbReference>
<gene>
    <name evidence="8" type="ORF">FZD47_14445</name>
</gene>